<dbReference type="SUPFAM" id="SSF52047">
    <property type="entry name" value="RNI-like"/>
    <property type="match status" value="1"/>
</dbReference>
<dbReference type="EMBL" id="CAJNOJ010000709">
    <property type="protein sequence ID" value="CAF1513122.1"/>
    <property type="molecule type" value="Genomic_DNA"/>
</dbReference>
<dbReference type="InterPro" id="IPR032675">
    <property type="entry name" value="LRR_dom_sf"/>
</dbReference>
<comment type="caution">
    <text evidence="1">The sequence shown here is derived from an EMBL/GenBank/DDBJ whole genome shotgun (WGS) entry which is preliminary data.</text>
</comment>
<sequence>MTQFEFLANELLVNIFEYFDTIQLFKIFSGLNSRINSLLYEHFSNYHVDLRFISKLDFSIFSYEHLHQIYSRVISFRMGDQCETPHLPFFFISLDYSLQKFTHLQFLSLHDIQSPIAIHLLQNLSQLNELLSLTITNCDISIDEQNEIHFFNQVWQLPKLNRLHLNTGCLKYATPFQLHCISSTLKHISIESSHSIRYSIFVDILRHSPSLQSISMSIESTNNEYEIFTNDLPMIISLKLTFLGHVRVLKNLLQHTPNLRRLKIRLINTYLTGYEWKEIVVNYLLHIKIFNFQMFMSYLRNRNSAILLDELINTFRTSFWLDEHQWYICIDKYPNDFVILYTLPNYFPEFTSMIVLQQKTTCPEFKKNWLFDRVKRLYCSSHNDKHPYEISTFFNKFEDLNIDLPLSTRTWNSVLTFKHLISLTIHNSDGKCGSIDLQLILNHAPRLYALTVHESSRLNYKIVLKLTSSTIRRLKFFSEYLNRDYLSKEDCLALSQSSLAHQCEVLTLAIEDFHCVYCLVNAMSNLRVLNMKISCKEANLDDQLKYFSRKYPNLWIYLDDR</sequence>
<proteinExistence type="predicted"/>
<accession>A0A815U0P3</accession>
<name>A0A815U0P3_ADIRI</name>
<dbReference type="Gene3D" id="3.80.10.10">
    <property type="entry name" value="Ribonuclease Inhibitor"/>
    <property type="match status" value="1"/>
</dbReference>
<reference evidence="1" key="1">
    <citation type="submission" date="2021-02" db="EMBL/GenBank/DDBJ databases">
        <authorList>
            <person name="Nowell W R."/>
        </authorList>
    </citation>
    <scope>NUCLEOTIDE SEQUENCE</scope>
</reference>
<organism evidence="1 2">
    <name type="scientific">Adineta ricciae</name>
    <name type="common">Rotifer</name>
    <dbReference type="NCBI Taxonomy" id="249248"/>
    <lineage>
        <taxon>Eukaryota</taxon>
        <taxon>Metazoa</taxon>
        <taxon>Spiralia</taxon>
        <taxon>Gnathifera</taxon>
        <taxon>Rotifera</taxon>
        <taxon>Eurotatoria</taxon>
        <taxon>Bdelloidea</taxon>
        <taxon>Adinetida</taxon>
        <taxon>Adinetidae</taxon>
        <taxon>Adineta</taxon>
    </lineage>
</organism>
<protein>
    <recommendedName>
        <fullName evidence="3">F-box domain-containing protein</fullName>
    </recommendedName>
</protein>
<evidence type="ECO:0000313" key="2">
    <source>
        <dbReference type="Proteomes" id="UP000663852"/>
    </source>
</evidence>
<evidence type="ECO:0000313" key="1">
    <source>
        <dbReference type="EMBL" id="CAF1513122.1"/>
    </source>
</evidence>
<dbReference type="OrthoDB" id="10045193at2759"/>
<dbReference type="Proteomes" id="UP000663852">
    <property type="component" value="Unassembled WGS sequence"/>
</dbReference>
<dbReference type="AlphaFoldDB" id="A0A815U0P3"/>
<evidence type="ECO:0008006" key="3">
    <source>
        <dbReference type="Google" id="ProtNLM"/>
    </source>
</evidence>
<gene>
    <name evidence="1" type="ORF">EDS130_LOCUS43377</name>
</gene>